<evidence type="ECO:0000313" key="1">
    <source>
        <dbReference type="EMBL" id="MDS1270017.1"/>
    </source>
</evidence>
<proteinExistence type="predicted"/>
<reference evidence="2" key="1">
    <citation type="submission" date="2023-07" db="EMBL/GenBank/DDBJ databases">
        <title>Novel species in the genus Lipingzhangella isolated from Sambhar Salt Lake.</title>
        <authorList>
            <person name="Jiya N."/>
            <person name="Kajale S."/>
            <person name="Sharma A."/>
        </authorList>
    </citation>
    <scope>NUCLEOTIDE SEQUENCE [LARGE SCALE GENOMIC DNA]</scope>
    <source>
        <strain evidence="2">LS1_29</strain>
    </source>
</reference>
<dbReference type="RefSeq" id="WP_310911564.1">
    <property type="nucleotide sequence ID" value="NZ_JAVLVT010000003.1"/>
</dbReference>
<accession>A0ABU2H4U8</accession>
<organism evidence="1 2">
    <name type="scientific">Lipingzhangella rawalii</name>
    <dbReference type="NCBI Taxonomy" id="2055835"/>
    <lineage>
        <taxon>Bacteria</taxon>
        <taxon>Bacillati</taxon>
        <taxon>Actinomycetota</taxon>
        <taxon>Actinomycetes</taxon>
        <taxon>Streptosporangiales</taxon>
        <taxon>Nocardiopsidaceae</taxon>
        <taxon>Lipingzhangella</taxon>
    </lineage>
</organism>
<sequence length="123" mass="12455">MAEPTPAEQTGGRDRGTVTVEVAVALPALALLLAVALGAVEAGATQVACVDSARLGARSLARGDSPQVARELIRQTAPESSTMVLEVQAEHARVTVSAPVRLAPLPTGLRVTGRAVTPAEPGS</sequence>
<keyword evidence="2" id="KW-1185">Reference proteome</keyword>
<protein>
    <submittedName>
        <fullName evidence="1">TadE family type IV pilus minor pilin</fullName>
    </submittedName>
</protein>
<dbReference type="NCBIfam" id="NF041390">
    <property type="entry name" value="TadE_Rv3655c"/>
    <property type="match status" value="1"/>
</dbReference>
<name>A0ABU2H4U8_9ACTN</name>
<dbReference type="Proteomes" id="UP001250214">
    <property type="component" value="Unassembled WGS sequence"/>
</dbReference>
<dbReference type="EMBL" id="JAVLVT010000003">
    <property type="protein sequence ID" value="MDS1270017.1"/>
    <property type="molecule type" value="Genomic_DNA"/>
</dbReference>
<gene>
    <name evidence="1" type="ORF">RIF23_06895</name>
</gene>
<dbReference type="InterPro" id="IPR049790">
    <property type="entry name" value="Rv3655c/TadE"/>
</dbReference>
<comment type="caution">
    <text evidence="1">The sequence shown here is derived from an EMBL/GenBank/DDBJ whole genome shotgun (WGS) entry which is preliminary data.</text>
</comment>
<evidence type="ECO:0000313" key="2">
    <source>
        <dbReference type="Proteomes" id="UP001250214"/>
    </source>
</evidence>